<gene>
    <name evidence="2" type="ORF">PZ740_09165</name>
</gene>
<dbReference type="PROSITE" id="PS51819">
    <property type="entry name" value="VOC"/>
    <property type="match status" value="1"/>
</dbReference>
<reference evidence="2 3" key="1">
    <citation type="submission" date="2023-03" db="EMBL/GenBank/DDBJ databases">
        <title>YIM 152171 draft genome.</title>
        <authorList>
            <person name="Yang Z."/>
        </authorList>
    </citation>
    <scope>NUCLEOTIDE SEQUENCE [LARGE SCALE GENOMIC DNA]</scope>
    <source>
        <strain evidence="2 3">YIM 152171</strain>
    </source>
</reference>
<feature type="domain" description="VOC" evidence="1">
    <location>
        <begin position="4"/>
        <end position="126"/>
    </location>
</feature>
<accession>A0AAP4D4T9</accession>
<keyword evidence="3" id="KW-1185">Reference proteome</keyword>
<dbReference type="InterPro" id="IPR037523">
    <property type="entry name" value="VOC_core"/>
</dbReference>
<protein>
    <submittedName>
        <fullName evidence="2">VOC family protein</fullName>
    </submittedName>
</protein>
<evidence type="ECO:0000313" key="2">
    <source>
        <dbReference type="EMBL" id="MDF1586553.1"/>
    </source>
</evidence>
<dbReference type="Proteomes" id="UP001301140">
    <property type="component" value="Unassembled WGS sequence"/>
</dbReference>
<dbReference type="Gene3D" id="3.10.180.10">
    <property type="entry name" value="2,3-Dihydroxybiphenyl 1,2-Dioxygenase, domain 1"/>
    <property type="match status" value="1"/>
</dbReference>
<proteinExistence type="predicted"/>
<dbReference type="AlphaFoldDB" id="A0AAP4D4T9"/>
<dbReference type="Pfam" id="PF00903">
    <property type="entry name" value="Glyoxalase"/>
    <property type="match status" value="1"/>
</dbReference>
<sequence>MEQRLSVVTLGVADVARARAFYEKLGWKARGPTSGEVAFFQTGGLVLALYGGKDMARDAGVGTADPAGHGIVLAHNVREKDEVAALVDAWKTAGGSVTKAPADTSWGGHAACVADPDGHLWEIAWNPFWPLGENGEVSLP</sequence>
<evidence type="ECO:0000313" key="3">
    <source>
        <dbReference type="Proteomes" id="UP001301140"/>
    </source>
</evidence>
<dbReference type="InterPro" id="IPR004360">
    <property type="entry name" value="Glyas_Fos-R_dOase_dom"/>
</dbReference>
<dbReference type="SUPFAM" id="SSF54593">
    <property type="entry name" value="Glyoxalase/Bleomycin resistance protein/Dihydroxybiphenyl dioxygenase"/>
    <property type="match status" value="1"/>
</dbReference>
<comment type="caution">
    <text evidence="2">The sequence shown here is derived from an EMBL/GenBank/DDBJ whole genome shotgun (WGS) entry which is preliminary data.</text>
</comment>
<dbReference type="InterPro" id="IPR029068">
    <property type="entry name" value="Glyas_Bleomycin-R_OHBP_Dase"/>
</dbReference>
<name>A0AAP4D4T9_9PROT</name>
<dbReference type="EMBL" id="JARGEQ010000091">
    <property type="protein sequence ID" value="MDF1586553.1"/>
    <property type="molecule type" value="Genomic_DNA"/>
</dbReference>
<organism evidence="2 3">
    <name type="scientific">Marinimicrococcus flavescens</name>
    <dbReference type="NCBI Taxonomy" id="3031815"/>
    <lineage>
        <taxon>Bacteria</taxon>
        <taxon>Pseudomonadati</taxon>
        <taxon>Pseudomonadota</taxon>
        <taxon>Alphaproteobacteria</taxon>
        <taxon>Geminicoccales</taxon>
        <taxon>Geminicoccaceae</taxon>
        <taxon>Marinimicrococcus</taxon>
    </lineage>
</organism>
<dbReference type="RefSeq" id="WP_327788968.1">
    <property type="nucleotide sequence ID" value="NZ_JARGEQ010000091.1"/>
</dbReference>
<dbReference type="PANTHER" id="PTHR36503">
    <property type="entry name" value="BLR2520 PROTEIN"/>
    <property type="match status" value="1"/>
</dbReference>
<evidence type="ECO:0000259" key="1">
    <source>
        <dbReference type="PROSITE" id="PS51819"/>
    </source>
</evidence>
<dbReference type="PANTHER" id="PTHR36503:SF1">
    <property type="entry name" value="BLR2520 PROTEIN"/>
    <property type="match status" value="1"/>
</dbReference>